<dbReference type="Proteomes" id="UP000604825">
    <property type="component" value="Unassembled WGS sequence"/>
</dbReference>
<accession>A0A811NRK8</accession>
<dbReference type="AlphaFoldDB" id="A0A811NRK8"/>
<evidence type="ECO:0000313" key="1">
    <source>
        <dbReference type="EMBL" id="CAD6225377.1"/>
    </source>
</evidence>
<dbReference type="EMBL" id="CAJGYO010000004">
    <property type="protein sequence ID" value="CAD6225377.1"/>
    <property type="molecule type" value="Genomic_DNA"/>
</dbReference>
<gene>
    <name evidence="1" type="ORF">NCGR_LOCUS17448</name>
</gene>
<comment type="caution">
    <text evidence="1">The sequence shown here is derived from an EMBL/GenBank/DDBJ whole genome shotgun (WGS) entry which is preliminary data.</text>
</comment>
<keyword evidence="2" id="KW-1185">Reference proteome</keyword>
<dbReference type="OrthoDB" id="1917565at2759"/>
<evidence type="ECO:0000313" key="2">
    <source>
        <dbReference type="Proteomes" id="UP000604825"/>
    </source>
</evidence>
<protein>
    <submittedName>
        <fullName evidence="1">Uncharacterized protein</fullName>
    </submittedName>
</protein>
<organism evidence="1 2">
    <name type="scientific">Miscanthus lutarioriparius</name>
    <dbReference type="NCBI Taxonomy" id="422564"/>
    <lineage>
        <taxon>Eukaryota</taxon>
        <taxon>Viridiplantae</taxon>
        <taxon>Streptophyta</taxon>
        <taxon>Embryophyta</taxon>
        <taxon>Tracheophyta</taxon>
        <taxon>Spermatophyta</taxon>
        <taxon>Magnoliopsida</taxon>
        <taxon>Liliopsida</taxon>
        <taxon>Poales</taxon>
        <taxon>Poaceae</taxon>
        <taxon>PACMAD clade</taxon>
        <taxon>Panicoideae</taxon>
        <taxon>Andropogonodae</taxon>
        <taxon>Andropogoneae</taxon>
        <taxon>Saccharinae</taxon>
        <taxon>Miscanthus</taxon>
    </lineage>
</organism>
<name>A0A811NRK8_9POAL</name>
<sequence>MEIWICGQVLWVPAYELKNPPNNKQSCKPRINRFVEISVRMCRLLLCGIWMLRYKKVRIFCCDPDATDSSDDEDDQTSKKEKKIIREVLVPVRKYKTSRPLKAIMPCRIKDLKSPERKSIQEAQQNGVSMEISEDELLHHEPMDESLLNFSTPMETSGDVMLNWKDELPFSDSVSPTDEP</sequence>
<reference evidence="1" key="1">
    <citation type="submission" date="2020-10" db="EMBL/GenBank/DDBJ databases">
        <authorList>
            <person name="Han B."/>
            <person name="Lu T."/>
            <person name="Zhao Q."/>
            <person name="Huang X."/>
            <person name="Zhao Y."/>
        </authorList>
    </citation>
    <scope>NUCLEOTIDE SEQUENCE</scope>
</reference>
<proteinExistence type="predicted"/>